<reference evidence="2 3" key="1">
    <citation type="journal article" date="2016" name="Front. Microbiol.">
        <title>Genomic Insight into the Host-Endosymbiont Relationship of Endozoicomonas montiporae CL-33(T) with its Coral Host.</title>
        <authorList>
            <person name="Ding J.-Y."/>
            <person name="Shiu J.-H."/>
            <person name="Chen W.-M."/>
            <person name="Chiang Y.-R."/>
            <person name="Tang S.-L."/>
        </authorList>
    </citation>
    <scope>NUCLEOTIDE SEQUENCE [LARGE SCALE GENOMIC DNA]</scope>
    <source>
        <strain evidence="2 3">CL-33</strain>
    </source>
</reference>
<dbReference type="EMBL" id="CP013251">
    <property type="protein sequence ID" value="AMO58603.1"/>
    <property type="molecule type" value="Genomic_DNA"/>
</dbReference>
<evidence type="ECO:0000256" key="1">
    <source>
        <dbReference type="SAM" id="MobiDB-lite"/>
    </source>
</evidence>
<organism evidence="2 3">
    <name type="scientific">Endozoicomonas montiporae CL-33</name>
    <dbReference type="NCBI Taxonomy" id="570277"/>
    <lineage>
        <taxon>Bacteria</taxon>
        <taxon>Pseudomonadati</taxon>
        <taxon>Pseudomonadota</taxon>
        <taxon>Gammaproteobacteria</taxon>
        <taxon>Oceanospirillales</taxon>
        <taxon>Endozoicomonadaceae</taxon>
        <taxon>Endozoicomonas</taxon>
    </lineage>
</organism>
<accession>A0A142BIM7</accession>
<dbReference type="KEGG" id="emp:EZMO1_4700"/>
<dbReference type="PATRIC" id="fig|570277.3.peg.5031"/>
<name>A0A142BIM7_9GAMM</name>
<sequence length="232" mass="26063">MKRGKKSQREKSPLATLAHSSSGDEMLNDITVRGRVLPSDEQPKEQQRVTLVLCGFAEHEHHKEQHKKNSQQGQEEGQTTSLYLNYQLPVMERYGNVISVTAKSVTRIITPVLYKAQQDAYRPFLLPDFQHTYQFMAGLKGLPSGRPVSLYAGGDNPFSPVTKSELSLWVTGSTIQGDCPMAITCRLALLEGHSPILCNRRVRGYIVLSFNSHQQARKEARRLNAVVCGWRV</sequence>
<evidence type="ECO:0000313" key="2">
    <source>
        <dbReference type="EMBL" id="AMO58603.1"/>
    </source>
</evidence>
<proteinExistence type="predicted"/>
<dbReference type="AlphaFoldDB" id="A0A142BIM7"/>
<gene>
    <name evidence="2" type="ORF">EZMO1_4700</name>
</gene>
<dbReference type="Proteomes" id="UP000071065">
    <property type="component" value="Chromosome"/>
</dbReference>
<feature type="region of interest" description="Disordered" evidence="1">
    <location>
        <begin position="1"/>
        <end position="44"/>
    </location>
</feature>
<protein>
    <submittedName>
        <fullName evidence="2">Uncharacterized protein</fullName>
    </submittedName>
</protein>
<evidence type="ECO:0000313" key="3">
    <source>
        <dbReference type="Proteomes" id="UP000071065"/>
    </source>
</evidence>
<dbReference type="STRING" id="570277.EZMO1_4700"/>